<gene>
    <name evidence="2" type="ORF">LY89DRAFT_235573</name>
</gene>
<evidence type="ECO:0000256" key="1">
    <source>
        <dbReference type="SAM" id="SignalP"/>
    </source>
</evidence>
<organism evidence="2 3">
    <name type="scientific">Mollisia scopiformis</name>
    <name type="common">Conifer needle endophyte fungus</name>
    <name type="synonym">Phialocephala scopiformis</name>
    <dbReference type="NCBI Taxonomy" id="149040"/>
    <lineage>
        <taxon>Eukaryota</taxon>
        <taxon>Fungi</taxon>
        <taxon>Dikarya</taxon>
        <taxon>Ascomycota</taxon>
        <taxon>Pezizomycotina</taxon>
        <taxon>Leotiomycetes</taxon>
        <taxon>Helotiales</taxon>
        <taxon>Mollisiaceae</taxon>
        <taxon>Mollisia</taxon>
    </lineage>
</organism>
<dbReference type="KEGG" id="psco:LY89DRAFT_235573"/>
<name>A0A194WSW7_MOLSC</name>
<dbReference type="EMBL" id="KQ947427">
    <property type="protein sequence ID" value="KUJ11048.1"/>
    <property type="molecule type" value="Genomic_DNA"/>
</dbReference>
<accession>A0A194WSW7</accession>
<sequence length="94" mass="10580">MIAWGMFPVQLPWLHVSFATEFDDSAGWVVFRACMQILTSSSVYNWDLKPTLARHAGLFLGIPGFREVGLAAYHHATMTVQYLRNAVSPSFHLP</sequence>
<proteinExistence type="predicted"/>
<feature type="chain" id="PRO_5008267470" evidence="1">
    <location>
        <begin position="20"/>
        <end position="94"/>
    </location>
</feature>
<reference evidence="2 3" key="1">
    <citation type="submission" date="2015-10" db="EMBL/GenBank/DDBJ databases">
        <title>Full genome of DAOMC 229536 Phialocephala scopiformis, a fungal endophyte of spruce producing the potent anti-insectan compound rugulosin.</title>
        <authorList>
            <consortium name="DOE Joint Genome Institute"/>
            <person name="Walker A.K."/>
            <person name="Frasz S.L."/>
            <person name="Seifert K.A."/>
            <person name="Miller J.D."/>
            <person name="Mondo S.J."/>
            <person name="Labutti K."/>
            <person name="Lipzen A."/>
            <person name="Dockter R."/>
            <person name="Kennedy M."/>
            <person name="Grigoriev I.V."/>
            <person name="Spatafora J.W."/>
        </authorList>
    </citation>
    <scope>NUCLEOTIDE SEQUENCE [LARGE SCALE GENOMIC DNA]</scope>
    <source>
        <strain evidence="2 3">CBS 120377</strain>
    </source>
</reference>
<dbReference type="RefSeq" id="XP_018065403.1">
    <property type="nucleotide sequence ID" value="XM_018206058.1"/>
</dbReference>
<keyword evidence="1" id="KW-0732">Signal</keyword>
<keyword evidence="3" id="KW-1185">Reference proteome</keyword>
<dbReference type="InParanoid" id="A0A194WSW7"/>
<dbReference type="GeneID" id="28815784"/>
<dbReference type="Proteomes" id="UP000070700">
    <property type="component" value="Unassembled WGS sequence"/>
</dbReference>
<dbReference type="AlphaFoldDB" id="A0A194WSW7"/>
<evidence type="ECO:0000313" key="2">
    <source>
        <dbReference type="EMBL" id="KUJ11048.1"/>
    </source>
</evidence>
<protein>
    <submittedName>
        <fullName evidence="2">Uncharacterized protein</fullName>
    </submittedName>
</protein>
<feature type="signal peptide" evidence="1">
    <location>
        <begin position="1"/>
        <end position="19"/>
    </location>
</feature>
<evidence type="ECO:0000313" key="3">
    <source>
        <dbReference type="Proteomes" id="UP000070700"/>
    </source>
</evidence>